<proteinExistence type="predicted"/>
<dbReference type="EMBL" id="CM051395">
    <property type="protein sequence ID" value="KAJ4725235.1"/>
    <property type="molecule type" value="Genomic_DNA"/>
</dbReference>
<keyword evidence="2" id="KW-1185">Reference proteome</keyword>
<organism evidence="1 2">
    <name type="scientific">Melia azedarach</name>
    <name type="common">Chinaberry tree</name>
    <dbReference type="NCBI Taxonomy" id="155640"/>
    <lineage>
        <taxon>Eukaryota</taxon>
        <taxon>Viridiplantae</taxon>
        <taxon>Streptophyta</taxon>
        <taxon>Embryophyta</taxon>
        <taxon>Tracheophyta</taxon>
        <taxon>Spermatophyta</taxon>
        <taxon>Magnoliopsida</taxon>
        <taxon>eudicotyledons</taxon>
        <taxon>Gunneridae</taxon>
        <taxon>Pentapetalae</taxon>
        <taxon>rosids</taxon>
        <taxon>malvids</taxon>
        <taxon>Sapindales</taxon>
        <taxon>Meliaceae</taxon>
        <taxon>Melia</taxon>
    </lineage>
</organism>
<protein>
    <submittedName>
        <fullName evidence="1">Calcium-transporting ATPase</fullName>
    </submittedName>
</protein>
<dbReference type="Proteomes" id="UP001164539">
    <property type="component" value="Chromosome 2"/>
</dbReference>
<evidence type="ECO:0000313" key="1">
    <source>
        <dbReference type="EMBL" id="KAJ4725235.1"/>
    </source>
</evidence>
<accession>A0ACC1YRK1</accession>
<sequence>MGKETSNSVQSQVPEETINSFQSRVSEETLDDEKGHDDEVPSFSIDKEMLAKLVEDNSFTSLHQSGGIHGIAAALETILETGISGQEMDLQRRREVFGSNLNVKDNSLLNKKLGHFRGVIVDSIKDTTVILLLCCAILSLVLGIKRNGFEEGILDGAIVFAVISGVACISTIVKFLTYQRNKKLSRRTKAVTVIRDGREQQVGVPEVVVGDIICLNTGDQVPADGLFVHGQELKLDEDEKYNMDNGIVRDCFIRDEIPSMFTGAKVVGGDCRMLVTAVGENTETNKMMKLLKSNQQNKESKLQIEVDKMNSRIEKIWLSLSLLVLAVQVLRCFTWDTGCGDQSPDPDPKGVKNTVQEIVAEATKIFRKQGGSLNRYVEMLSMLVLVTRDGLPLGLLISLAYASKQFISSGAKVRNLPVCGSISLVTTICTAKSSDLYLDHAKMIDFRIGVDNVEKSLTGVNVDVLNALREAIGATSSDSADDHSLLFWAKEVLDVDREKMKKNCIIEAFDIDENRAGFLLKWNGCDNISAIMYWKGSPEIILSMCAHYVDINGALQTLDEPKRVVLKQIIEDITDDSLRCIAFASKKVKEKEEEGVKEDEEIEPTDRGLIWLGLAGLKNPYASEAKQAIEVCGESEIKIKLVLEDDVKTAILMAINSGILDREEDNKEAVVEASVFRNSSEEARLLMVDKIRVMANASPLDKLLMVKCLKQKGEVVAVTGMCTRDSPSLKEADVGFLMGERSAEVAKENSDIIILDNKFATIVDILKLGRSVSNNIRKFIQLHLTVNIAAFTINLVATPFLGEVPIQTFQLLWVNVVMDILGALALAAPISPPARHVNATPLITKNVWRNIVVQVLYQVSVLLTIQFKGKELLLHANQMILKAIVFNSFVLCQVFVLMNAREIEKPNILEGKRLHQNLRFLVILGLIFILQIAIIEIVTTVTQGKRLNIKQWCVCTGIAVMSQPIGLVTKWIISWPEC</sequence>
<comment type="caution">
    <text evidence="1">The sequence shown here is derived from an EMBL/GenBank/DDBJ whole genome shotgun (WGS) entry which is preliminary data.</text>
</comment>
<evidence type="ECO:0000313" key="2">
    <source>
        <dbReference type="Proteomes" id="UP001164539"/>
    </source>
</evidence>
<name>A0ACC1YRK1_MELAZ</name>
<gene>
    <name evidence="1" type="ORF">OWV82_004131</name>
</gene>
<reference evidence="1 2" key="1">
    <citation type="journal article" date="2023" name="Science">
        <title>Complex scaffold remodeling in plant triterpene biosynthesis.</title>
        <authorList>
            <person name="De La Pena R."/>
            <person name="Hodgson H."/>
            <person name="Liu J.C."/>
            <person name="Stephenson M.J."/>
            <person name="Martin A.C."/>
            <person name="Owen C."/>
            <person name="Harkess A."/>
            <person name="Leebens-Mack J."/>
            <person name="Jimenez L.E."/>
            <person name="Osbourn A."/>
            <person name="Sattely E.S."/>
        </authorList>
    </citation>
    <scope>NUCLEOTIDE SEQUENCE [LARGE SCALE GENOMIC DNA]</scope>
    <source>
        <strain evidence="2">cv. JPN11</strain>
        <tissue evidence="1">Leaf</tissue>
    </source>
</reference>